<accession>A0A644Z0D6</accession>
<name>A0A644Z0D6_9ZZZZ</name>
<reference evidence="1" key="1">
    <citation type="submission" date="2019-08" db="EMBL/GenBank/DDBJ databases">
        <authorList>
            <person name="Kucharzyk K."/>
            <person name="Murdoch R.W."/>
            <person name="Higgins S."/>
            <person name="Loffler F."/>
        </authorList>
    </citation>
    <scope>NUCLEOTIDE SEQUENCE</scope>
</reference>
<organism evidence="1">
    <name type="scientific">bioreactor metagenome</name>
    <dbReference type="NCBI Taxonomy" id="1076179"/>
    <lineage>
        <taxon>unclassified sequences</taxon>
        <taxon>metagenomes</taxon>
        <taxon>ecological metagenomes</taxon>
    </lineage>
</organism>
<evidence type="ECO:0000313" key="1">
    <source>
        <dbReference type="EMBL" id="MPM34340.1"/>
    </source>
</evidence>
<proteinExistence type="predicted"/>
<protein>
    <submittedName>
        <fullName evidence="1">Uncharacterized protein</fullName>
    </submittedName>
</protein>
<dbReference type="EMBL" id="VSSQ01006942">
    <property type="protein sequence ID" value="MPM34340.1"/>
    <property type="molecule type" value="Genomic_DNA"/>
</dbReference>
<gene>
    <name evidence="1" type="ORF">SDC9_80922</name>
</gene>
<sequence length="142" mass="16531">MKTFLSVIILGFCNCLTAICQTSVVPNQFVKGAYSDSQISEMTSERIDYLNFLSENAWEINDIPQEKQSIDNSPLLYKMDHETKMPLSTYFTCQDIVSFNLLEYNFAIKKDRVIYKIAGCQKWLIIKSHAEITDEYNEYRNL</sequence>
<dbReference type="AlphaFoldDB" id="A0A644Z0D6"/>
<comment type="caution">
    <text evidence="1">The sequence shown here is derived from an EMBL/GenBank/DDBJ whole genome shotgun (WGS) entry which is preliminary data.</text>
</comment>